<evidence type="ECO:0000259" key="4">
    <source>
        <dbReference type="PROSITE" id="PS51752"/>
    </source>
</evidence>
<dbReference type="InterPro" id="IPR036404">
    <property type="entry name" value="Jacalin-like_lectin_dom_sf"/>
</dbReference>
<name>A0AA38TTT6_9ASTR</name>
<evidence type="ECO:0000256" key="3">
    <source>
        <dbReference type="ARBA" id="ARBA00022737"/>
    </source>
</evidence>
<dbReference type="Gene3D" id="2.100.10.30">
    <property type="entry name" value="Jacalin-like lectin domain"/>
    <property type="match status" value="6"/>
</dbReference>
<dbReference type="PANTHER" id="PTHR47293:SF66">
    <property type="entry name" value="JACALIN-RELATED LECTIN 11-RELATED"/>
    <property type="match status" value="1"/>
</dbReference>
<protein>
    <recommendedName>
        <fullName evidence="4">Jacalin-type lectin domain-containing protein</fullName>
    </recommendedName>
</protein>
<dbReference type="InterPro" id="IPR001229">
    <property type="entry name" value="Jacalin-like_lectin_dom"/>
</dbReference>
<dbReference type="Proteomes" id="UP001172457">
    <property type="component" value="Chromosome 2"/>
</dbReference>
<evidence type="ECO:0000256" key="2">
    <source>
        <dbReference type="ARBA" id="ARBA00022734"/>
    </source>
</evidence>
<feature type="domain" description="Jacalin-type lectin" evidence="4">
    <location>
        <begin position="190"/>
        <end position="345"/>
    </location>
</feature>
<keyword evidence="6" id="KW-1185">Reference proteome</keyword>
<dbReference type="PANTHER" id="PTHR47293">
    <property type="entry name" value="JACALIN-RELATED LECTIN 3"/>
    <property type="match status" value="1"/>
</dbReference>
<dbReference type="InterPro" id="IPR033734">
    <property type="entry name" value="Jacalin-like_lectin_dom_plant"/>
</dbReference>
<dbReference type="CDD" id="cd09612">
    <property type="entry name" value="Jacalin"/>
    <property type="match status" value="5"/>
</dbReference>
<dbReference type="AlphaFoldDB" id="A0AA38TTT6"/>
<evidence type="ECO:0000313" key="5">
    <source>
        <dbReference type="EMBL" id="KAJ9560236.1"/>
    </source>
</evidence>
<gene>
    <name evidence="5" type="ORF">OSB04_005396</name>
</gene>
<feature type="domain" description="Jacalin-type lectin" evidence="4">
    <location>
        <begin position="411"/>
        <end position="562"/>
    </location>
</feature>
<feature type="domain" description="Jacalin-type lectin" evidence="4">
    <location>
        <begin position="933"/>
        <end position="1083"/>
    </location>
</feature>
<evidence type="ECO:0000256" key="1">
    <source>
        <dbReference type="ARBA" id="ARBA00006568"/>
    </source>
</evidence>
<dbReference type="Pfam" id="PF01419">
    <property type="entry name" value="Jacalin"/>
    <property type="match status" value="6"/>
</dbReference>
<dbReference type="SMART" id="SM00915">
    <property type="entry name" value="Jacalin"/>
    <property type="match status" value="6"/>
</dbReference>
<dbReference type="PROSITE" id="PS51752">
    <property type="entry name" value="JACALIN_LECTIN"/>
    <property type="match status" value="6"/>
</dbReference>
<sequence>MKLLLPVSSTDIIQLKKGDKTHFEGCVAHGPWGGTRGSSWIYKPKGFIKKILIAHGDFVWGIKFYSVETESSQFGSNGGNKTNEIFINYPSEYLTSISGTFNCDGLVTIGSLCFRTNHSCYGPYGLNSKGTPFSFSEKGAMIVGFHGRIIGIHCLEAIGVYVMPESFASHLNSAFEDNVTHKLCSSMTMPRDAGPWGGFGGKPWDDGVYSTVKQVSVHFRESLNVIYAIQFEYVQRDAKSVLSPTHGGTGGDTMELVDLDGTDEYLTGISGFYGPVKGYNGVEAITSITFHTNKGKHGPYGEESGAGYTCFSSTASCGKVVEIDVDFTVTEMPMKVYEVGKGVKEHIHPMILFPHFMQLQVPSSNFPPISSSSSSFTQKKHDFWWKAKSVCVLLFSYCLDSLGRQKDFEGCVTHGPWGGSQGNNWIYMPKSFIKKILIVHGDLVRGIKFYSVESESSLFGTTGGMTECYMTEMVVILQIFINYPHEYLTSISGTFYNRDGTVVMGSLYFETNHSRYGPYGSDLKGTPFSYSGKGVMIVGFHGRTGVYRGMNILEAIGVYVMPESSALGLSSAFGDNSTPKLCSRMAVPRDAGPWGGSGGIPWDDGVFATVKRARLYFEGSLKVIYAVQFEYVQRDAKSVLSPMHGGTGGDKMELVDLNGADEYLTGISGFYGPIVGYNGGEAIKSITFHTNKTTYGPYGRERGEGYSFFNSTASSGKVVGFHGRKWNEGYLTAIGVHMDMTMTEKLTRQETRQETEGRDSLTTISVGNDSYSRYPRPHWAQTNPRQFWAEARLLKHAARGRSPRTSRMRPPGYDFWWKAKSVYIFINYPNEYLTSISGTFYSFGFVVVESLRFTTNHSRYGPYGSNLKGTPFSFSEKGAMIVGFHGSVYDNEFLEAIGVYVMPESSALGLSSAFEDNSTHKVHPMLCSSLTMPRDAGPWGGFGGKTWDDGVFSTIKQVRVHFRESLNVIYAIQFEYVRRDAKSVLSTTHGGTGGDTMELVDLDGTDEYLTGISGFYGPVKGYNGLEAITSITFHTNKRKHGPYGDESGAGYVCFNSTTSGGKVVGFHGRNDGFLKAIGVHMEYF</sequence>
<feature type="domain" description="Jacalin-type lectin" evidence="4">
    <location>
        <begin position="26"/>
        <end position="164"/>
    </location>
</feature>
<evidence type="ECO:0000313" key="6">
    <source>
        <dbReference type="Proteomes" id="UP001172457"/>
    </source>
</evidence>
<feature type="domain" description="Jacalin-type lectin" evidence="4">
    <location>
        <begin position="588"/>
        <end position="740"/>
    </location>
</feature>
<dbReference type="GO" id="GO:0030246">
    <property type="term" value="F:carbohydrate binding"/>
    <property type="evidence" value="ECO:0007669"/>
    <property type="project" value="UniProtKB-KW"/>
</dbReference>
<proteinExistence type="inferred from homology"/>
<organism evidence="5 6">
    <name type="scientific">Centaurea solstitialis</name>
    <name type="common">yellow star-thistle</name>
    <dbReference type="NCBI Taxonomy" id="347529"/>
    <lineage>
        <taxon>Eukaryota</taxon>
        <taxon>Viridiplantae</taxon>
        <taxon>Streptophyta</taxon>
        <taxon>Embryophyta</taxon>
        <taxon>Tracheophyta</taxon>
        <taxon>Spermatophyta</taxon>
        <taxon>Magnoliopsida</taxon>
        <taxon>eudicotyledons</taxon>
        <taxon>Gunneridae</taxon>
        <taxon>Pentapetalae</taxon>
        <taxon>asterids</taxon>
        <taxon>campanulids</taxon>
        <taxon>Asterales</taxon>
        <taxon>Asteraceae</taxon>
        <taxon>Carduoideae</taxon>
        <taxon>Cardueae</taxon>
        <taxon>Centaureinae</taxon>
        <taxon>Centaurea</taxon>
    </lineage>
</organism>
<feature type="domain" description="Jacalin-type lectin" evidence="4">
    <location>
        <begin position="743"/>
        <end position="903"/>
    </location>
</feature>
<comment type="similarity">
    <text evidence="1">Belongs to the jacalin lectin family.</text>
</comment>
<comment type="caution">
    <text evidence="5">The sequence shown here is derived from an EMBL/GenBank/DDBJ whole genome shotgun (WGS) entry which is preliminary data.</text>
</comment>
<keyword evidence="3" id="KW-0677">Repeat</keyword>
<dbReference type="FunFam" id="2.100.10.30:FF:000001">
    <property type="entry name" value="Jacalin-related lectin 33"/>
    <property type="match status" value="1"/>
</dbReference>
<reference evidence="5" key="1">
    <citation type="submission" date="2023-03" db="EMBL/GenBank/DDBJ databases">
        <title>Chromosome-scale reference genome and RAD-based genetic map of yellow starthistle (Centaurea solstitialis) reveal putative structural variation and QTLs associated with invader traits.</title>
        <authorList>
            <person name="Reatini B."/>
            <person name="Cang F.A."/>
            <person name="Jiang Q."/>
            <person name="Mckibben M.T.W."/>
            <person name="Barker M.S."/>
            <person name="Rieseberg L.H."/>
            <person name="Dlugosch K.M."/>
        </authorList>
    </citation>
    <scope>NUCLEOTIDE SEQUENCE</scope>
    <source>
        <strain evidence="5">CAN-66</strain>
        <tissue evidence="5">Leaf</tissue>
    </source>
</reference>
<dbReference type="EMBL" id="JARYMX010000002">
    <property type="protein sequence ID" value="KAJ9560236.1"/>
    <property type="molecule type" value="Genomic_DNA"/>
</dbReference>
<keyword evidence="2" id="KW-0430">Lectin</keyword>
<accession>A0AA38TTT6</accession>
<dbReference type="SUPFAM" id="SSF51101">
    <property type="entry name" value="Mannose-binding lectins"/>
    <property type="match status" value="6"/>
</dbReference>